<dbReference type="InterPro" id="IPR049708">
    <property type="entry name" value="PP0621-like"/>
</dbReference>
<name>A0ABZ3HBP1_9BACT</name>
<organism evidence="3 4">
    <name type="scientific">Sulfurimonas diazotrophicus</name>
    <dbReference type="NCBI Taxonomy" id="3131939"/>
    <lineage>
        <taxon>Bacteria</taxon>
        <taxon>Pseudomonadati</taxon>
        <taxon>Campylobacterota</taxon>
        <taxon>Epsilonproteobacteria</taxon>
        <taxon>Campylobacterales</taxon>
        <taxon>Sulfurimonadaceae</taxon>
        <taxon>Sulfurimonas</taxon>
    </lineage>
</organism>
<keyword evidence="4" id="KW-1185">Reference proteome</keyword>
<dbReference type="InterPro" id="IPR017854">
    <property type="entry name" value="Metalthion_dom_sf"/>
</dbReference>
<dbReference type="EMBL" id="CP147920">
    <property type="protein sequence ID" value="XAU15684.1"/>
    <property type="molecule type" value="Genomic_DNA"/>
</dbReference>
<dbReference type="NCBIfam" id="NF041023">
    <property type="entry name" value="PP0621_fam"/>
    <property type="match status" value="1"/>
</dbReference>
<evidence type="ECO:0000313" key="4">
    <source>
        <dbReference type="Proteomes" id="UP001447842"/>
    </source>
</evidence>
<gene>
    <name evidence="3" type="ORF">WCY31_03050</name>
</gene>
<keyword evidence="2" id="KW-0480">Metal-thiolate cluster</keyword>
<sequence length="76" mass="8320">MLLKILLVLGVIAAVYFIFFKKSTPVTKKPKSDTAAKKSDDDTMVPCEACGVFVSVKEAFIKEGKYYCSKSCMEGA</sequence>
<keyword evidence="1" id="KW-0479">Metal-binding</keyword>
<evidence type="ECO:0000256" key="2">
    <source>
        <dbReference type="ARBA" id="ARBA00022851"/>
    </source>
</evidence>
<accession>A0ABZ3HBP1</accession>
<protein>
    <submittedName>
        <fullName evidence="3">PP0621 family protein</fullName>
    </submittedName>
</protein>
<dbReference type="SUPFAM" id="SSF57868">
    <property type="entry name" value="Metallothionein"/>
    <property type="match status" value="1"/>
</dbReference>
<evidence type="ECO:0000313" key="3">
    <source>
        <dbReference type="EMBL" id="XAU15684.1"/>
    </source>
</evidence>
<dbReference type="Proteomes" id="UP001447842">
    <property type="component" value="Chromosome"/>
</dbReference>
<reference evidence="3 4" key="1">
    <citation type="submission" date="2024-03" db="EMBL/GenBank/DDBJ databases">
        <title>Sulfurimonas sp. HSL3-1.</title>
        <authorList>
            <person name="Wang S."/>
        </authorList>
    </citation>
    <scope>NUCLEOTIDE SEQUENCE [LARGE SCALE GENOMIC DNA]</scope>
    <source>
        <strain evidence="3 4">HSL3-1</strain>
    </source>
</reference>
<proteinExistence type="predicted"/>
<dbReference type="Gene3D" id="2.30.170.10">
    <property type="match status" value="1"/>
</dbReference>
<dbReference type="RefSeq" id="WP_345970785.1">
    <property type="nucleotide sequence ID" value="NZ_CP147920.1"/>
</dbReference>
<evidence type="ECO:0000256" key="1">
    <source>
        <dbReference type="ARBA" id="ARBA00022723"/>
    </source>
</evidence>